<evidence type="ECO:0000256" key="2">
    <source>
        <dbReference type="ARBA" id="ARBA00022475"/>
    </source>
</evidence>
<name>A0ABS7I932_9HYPH</name>
<feature type="transmembrane region" description="Helical" evidence="6">
    <location>
        <begin position="108"/>
        <end position="126"/>
    </location>
</feature>
<reference evidence="7 8" key="1">
    <citation type="submission" date="2020-04" db="EMBL/GenBank/DDBJ databases">
        <title>Global-level population genomics: horizontal gene transfer, symbiosis and evolution in Rhizobia.</title>
        <authorList>
            <person name="Gai Y."/>
        </authorList>
    </citation>
    <scope>NUCLEOTIDE SEQUENCE [LARGE SCALE GENOMIC DNA]</scope>
    <source>
        <strain evidence="7 8">BLR33</strain>
    </source>
</reference>
<keyword evidence="3 6" id="KW-0812">Transmembrane</keyword>
<organism evidence="7 8">
    <name type="scientific">Rhizobium lentis</name>
    <dbReference type="NCBI Taxonomy" id="1138194"/>
    <lineage>
        <taxon>Bacteria</taxon>
        <taxon>Pseudomonadati</taxon>
        <taxon>Pseudomonadota</taxon>
        <taxon>Alphaproteobacteria</taxon>
        <taxon>Hyphomicrobiales</taxon>
        <taxon>Rhizobiaceae</taxon>
        <taxon>Rhizobium/Agrobacterium group</taxon>
        <taxon>Rhizobium</taxon>
    </lineage>
</organism>
<dbReference type="CDD" id="cd06581">
    <property type="entry name" value="TM_PBP1_LivM_like"/>
    <property type="match status" value="1"/>
</dbReference>
<dbReference type="InterPro" id="IPR001851">
    <property type="entry name" value="ABC_transp_permease"/>
</dbReference>
<dbReference type="Pfam" id="PF02653">
    <property type="entry name" value="BPD_transp_2"/>
    <property type="match status" value="1"/>
</dbReference>
<gene>
    <name evidence="7" type="ORF">HJB60_04030</name>
</gene>
<proteinExistence type="predicted"/>
<feature type="transmembrane region" description="Helical" evidence="6">
    <location>
        <begin position="80"/>
        <end position="102"/>
    </location>
</feature>
<feature type="transmembrane region" description="Helical" evidence="6">
    <location>
        <begin position="147"/>
        <end position="173"/>
    </location>
</feature>
<keyword evidence="8" id="KW-1185">Reference proteome</keyword>
<evidence type="ECO:0000256" key="6">
    <source>
        <dbReference type="SAM" id="Phobius"/>
    </source>
</evidence>
<dbReference type="PANTHER" id="PTHR30482:SF17">
    <property type="entry name" value="ABC TRANSPORTER ATP-BINDING PROTEIN"/>
    <property type="match status" value="1"/>
</dbReference>
<evidence type="ECO:0000313" key="8">
    <source>
        <dbReference type="Proteomes" id="UP000770629"/>
    </source>
</evidence>
<feature type="transmembrane region" description="Helical" evidence="6">
    <location>
        <begin position="207"/>
        <end position="232"/>
    </location>
</feature>
<sequence>MIPQSRFQILTSLLVALFLLVLPLIAPVTLASQLVIFSIATLSVTLLLGTVGLLSFGQGLYVGVGAYLTGLALLHLDIGLLPALALAIVGSASLGFILSWLIVRRQGVYFVMLTLALAQMGYFAMLSLKDITGGENGLTGLPRSFSVLGFTIESGLSFYVLAANSLLLALLLAQRFDASPFGSVLTAIRQNESRSAALGYSVKHYKVASITLAGAIAGLAGGLHAAFLGFVPPNDIEIEMSQRLLIMAIIGGVASPAGAIVGAGFYVVLAQLLSEVWARWMALVALFLIMIVLYLPGGLWSVGKRLRAAFRGSNGDV</sequence>
<evidence type="ECO:0000256" key="4">
    <source>
        <dbReference type="ARBA" id="ARBA00022989"/>
    </source>
</evidence>
<evidence type="ECO:0000256" key="5">
    <source>
        <dbReference type="ARBA" id="ARBA00023136"/>
    </source>
</evidence>
<dbReference type="InterPro" id="IPR043428">
    <property type="entry name" value="LivM-like"/>
</dbReference>
<comment type="subcellular location">
    <subcellularLocation>
        <location evidence="1">Cell membrane</location>
        <topology evidence="1">Multi-pass membrane protein</topology>
    </subcellularLocation>
</comment>
<keyword evidence="2" id="KW-1003">Cell membrane</keyword>
<evidence type="ECO:0000256" key="3">
    <source>
        <dbReference type="ARBA" id="ARBA00022692"/>
    </source>
</evidence>
<dbReference type="Proteomes" id="UP000770629">
    <property type="component" value="Unassembled WGS sequence"/>
</dbReference>
<protein>
    <submittedName>
        <fullName evidence="7">Branched-chain amino acid ABC transporter permease</fullName>
    </submittedName>
</protein>
<keyword evidence="5 6" id="KW-0472">Membrane</keyword>
<dbReference type="PANTHER" id="PTHR30482">
    <property type="entry name" value="HIGH-AFFINITY BRANCHED-CHAIN AMINO ACID TRANSPORT SYSTEM PERMEASE"/>
    <property type="match status" value="1"/>
</dbReference>
<feature type="transmembrane region" description="Helical" evidence="6">
    <location>
        <begin position="244"/>
        <end position="268"/>
    </location>
</feature>
<dbReference type="EMBL" id="JABDYF010000001">
    <property type="protein sequence ID" value="MBX5088345.1"/>
    <property type="molecule type" value="Genomic_DNA"/>
</dbReference>
<dbReference type="RefSeq" id="WP_221118508.1">
    <property type="nucleotide sequence ID" value="NZ_JABDYF010000001.1"/>
</dbReference>
<comment type="caution">
    <text evidence="7">The sequence shown here is derived from an EMBL/GenBank/DDBJ whole genome shotgun (WGS) entry which is preliminary data.</text>
</comment>
<evidence type="ECO:0000256" key="1">
    <source>
        <dbReference type="ARBA" id="ARBA00004651"/>
    </source>
</evidence>
<keyword evidence="4 6" id="KW-1133">Transmembrane helix</keyword>
<evidence type="ECO:0000313" key="7">
    <source>
        <dbReference type="EMBL" id="MBX5088345.1"/>
    </source>
</evidence>
<feature type="transmembrane region" description="Helical" evidence="6">
    <location>
        <begin position="280"/>
        <end position="302"/>
    </location>
</feature>
<accession>A0ABS7I932</accession>